<dbReference type="Proteomes" id="UP000279962">
    <property type="component" value="Chromosome"/>
</dbReference>
<evidence type="ECO:0000313" key="2">
    <source>
        <dbReference type="EMBL" id="AYO54808.1"/>
    </source>
</evidence>
<dbReference type="RefSeq" id="WP_087553957.1">
    <property type="nucleotide sequence ID" value="NZ_CP033133.1"/>
</dbReference>
<evidence type="ECO:0000256" key="1">
    <source>
        <dbReference type="SAM" id="MobiDB-lite"/>
    </source>
</evidence>
<evidence type="ECO:0008006" key="4">
    <source>
        <dbReference type="Google" id="ProtNLM"/>
    </source>
</evidence>
<feature type="region of interest" description="Disordered" evidence="1">
    <location>
        <begin position="24"/>
        <end position="46"/>
    </location>
</feature>
<reference evidence="2 3" key="1">
    <citation type="submission" date="2018-10" db="EMBL/GenBank/DDBJ databases">
        <title>The complete genome of Acinetobacter wuhouensis strain WCHAW010062.</title>
        <authorList>
            <person name="Hu Y."/>
            <person name="Long H."/>
            <person name="Feng Y."/>
            <person name="Zong Z."/>
        </authorList>
    </citation>
    <scope>NUCLEOTIDE SEQUENCE [LARGE SCALE GENOMIC DNA]</scope>
    <source>
        <strain evidence="2 3">WCHAW010062</strain>
    </source>
</reference>
<evidence type="ECO:0000313" key="3">
    <source>
        <dbReference type="Proteomes" id="UP000279962"/>
    </source>
</evidence>
<gene>
    <name evidence="2" type="ORF">CDG68_14615</name>
</gene>
<accession>A0A3G2T3M3</accession>
<feature type="compositionally biased region" description="Basic and acidic residues" evidence="1">
    <location>
        <begin position="32"/>
        <end position="43"/>
    </location>
</feature>
<proteinExistence type="predicted"/>
<organism evidence="2 3">
    <name type="scientific">Acinetobacter wuhouensis</name>
    <dbReference type="NCBI Taxonomy" id="1879050"/>
    <lineage>
        <taxon>Bacteria</taxon>
        <taxon>Pseudomonadati</taxon>
        <taxon>Pseudomonadota</taxon>
        <taxon>Gammaproteobacteria</taxon>
        <taxon>Moraxellales</taxon>
        <taxon>Moraxellaceae</taxon>
        <taxon>Acinetobacter</taxon>
    </lineage>
</organism>
<dbReference type="AlphaFoldDB" id="A0A3G2T3M3"/>
<dbReference type="EMBL" id="CP033133">
    <property type="protein sequence ID" value="AYO54808.1"/>
    <property type="molecule type" value="Genomic_DNA"/>
</dbReference>
<dbReference type="PROSITE" id="PS51257">
    <property type="entry name" value="PROKAR_LIPOPROTEIN"/>
    <property type="match status" value="1"/>
</dbReference>
<sequence length="245" mass="27321">MTKKLVLMSVLLLSACNQSEQKYSNQQQEVETQNKAEKEHSQIEESIPAKPETLDLPIATFAFQTDGDQIIPKNCVWTDDAHAEGKSYWAISASSEINGKSEFSGAEIQAEKVKLGQAVKNCQSGYSTEIQKYAYAISREGDIVNLIALKPDRLIQNKDHSYSIDLNKNGKAEKVYVCYNMESLDAFFIDSSTKQPDLYHVNVQLSFGIDGEIEEDISCGDVFYKKSGIIAKENAQTGEFSYSVK</sequence>
<name>A0A3G2T3M3_9GAMM</name>
<protein>
    <recommendedName>
        <fullName evidence="4">Lipoprotein</fullName>
    </recommendedName>
</protein>